<feature type="region of interest" description="Disordered" evidence="5">
    <location>
        <begin position="307"/>
        <end position="338"/>
    </location>
</feature>
<dbReference type="InterPro" id="IPR006603">
    <property type="entry name" value="PQ-loop_rpt"/>
</dbReference>
<dbReference type="SMART" id="SM00679">
    <property type="entry name" value="CTNS"/>
    <property type="match status" value="2"/>
</dbReference>
<evidence type="ECO:0000256" key="1">
    <source>
        <dbReference type="ARBA" id="ARBA00004141"/>
    </source>
</evidence>
<dbReference type="HOGENOM" id="CLU_839634_0_0_1"/>
<keyword evidence="3 6" id="KW-1133">Transmembrane helix</keyword>
<evidence type="ECO:0000313" key="8">
    <source>
        <dbReference type="Proteomes" id="UP000002669"/>
    </source>
</evidence>
<dbReference type="EMBL" id="DS989828">
    <property type="protein sequence ID" value="EFR04647.1"/>
    <property type="molecule type" value="Genomic_DNA"/>
</dbReference>
<keyword evidence="8" id="KW-1185">Reference proteome</keyword>
<evidence type="ECO:0000256" key="6">
    <source>
        <dbReference type="SAM" id="Phobius"/>
    </source>
</evidence>
<feature type="transmembrane region" description="Helical" evidence="6">
    <location>
        <begin position="268"/>
        <end position="296"/>
    </location>
</feature>
<dbReference type="GeneID" id="10025650"/>
<evidence type="ECO:0000256" key="4">
    <source>
        <dbReference type="ARBA" id="ARBA00023136"/>
    </source>
</evidence>
<keyword evidence="2 6" id="KW-0812">Transmembrane</keyword>
<evidence type="ECO:0000313" key="7">
    <source>
        <dbReference type="EMBL" id="EFR04647.1"/>
    </source>
</evidence>
<dbReference type="GO" id="GO:0016020">
    <property type="term" value="C:membrane"/>
    <property type="evidence" value="ECO:0007669"/>
    <property type="project" value="UniProtKB-SubCell"/>
</dbReference>
<dbReference type="AlphaFoldDB" id="E4V3S3"/>
<evidence type="ECO:0000256" key="2">
    <source>
        <dbReference type="ARBA" id="ARBA00022692"/>
    </source>
</evidence>
<dbReference type="OrthoDB" id="19344at2759"/>
<name>E4V3S3_ARTGP</name>
<dbReference type="InParanoid" id="E4V3S3"/>
<evidence type="ECO:0008006" key="9">
    <source>
        <dbReference type="Google" id="ProtNLM"/>
    </source>
</evidence>
<comment type="subcellular location">
    <subcellularLocation>
        <location evidence="1">Membrane</location>
        <topology evidence="1">Multi-pass membrane protein</topology>
    </subcellularLocation>
</comment>
<dbReference type="Pfam" id="PF04193">
    <property type="entry name" value="PQ-loop"/>
    <property type="match status" value="1"/>
</dbReference>
<evidence type="ECO:0000256" key="3">
    <source>
        <dbReference type="ARBA" id="ARBA00022989"/>
    </source>
</evidence>
<protein>
    <recommendedName>
        <fullName evidence="9">PQ loop repeat protein</fullName>
    </recommendedName>
</protein>
<feature type="transmembrane region" description="Helical" evidence="6">
    <location>
        <begin position="201"/>
        <end position="220"/>
    </location>
</feature>
<gene>
    <name evidence="7" type="ORF">MGYG_07652</name>
</gene>
<sequence>MDRMGLFRSELRATLFEPSPLSFVLNFLLLLAIPLPYFLQYIHIKKRQSIYGISFSFLVIRAIGTTENAANVFLLGPVFSIRTFCWVEYSGDQCADALLLYGHYILDWICAQAMFFLCLHYFQDLAIHEPLPQPATIRSADASLSDEQGEPLRQSPSLTAKRVAIRGVIFSYLVILVPYLLLISIPKSPPWEEPAYFTSVALWWFSVITFAGIFTLIAFLPQIYHTWTLKRAGSLSLPSLAFQGIIYLLWGIYLFVRFHVDVSWESFWIVYVFATNIWVNCLITGAGELVLLMLVIHYTYTTRDDNYLPAERSEPENPVDPGAAEQTPLLPQQPEHIK</sequence>
<feature type="transmembrane region" description="Helical" evidence="6">
    <location>
        <begin position="20"/>
        <end position="39"/>
    </location>
</feature>
<reference evidence="8" key="1">
    <citation type="journal article" date="2012" name="MBio">
        <title>Comparative genome analysis of Trichophyton rubrum and related dermatophytes reveals candidate genes involved in infection.</title>
        <authorList>
            <person name="Martinez D.A."/>
            <person name="Oliver B.G."/>
            <person name="Graeser Y."/>
            <person name="Goldberg J.M."/>
            <person name="Li W."/>
            <person name="Martinez-Rossi N.M."/>
            <person name="Monod M."/>
            <person name="Shelest E."/>
            <person name="Barton R.C."/>
            <person name="Birch E."/>
            <person name="Brakhage A.A."/>
            <person name="Chen Z."/>
            <person name="Gurr S.J."/>
            <person name="Heiman D."/>
            <person name="Heitman J."/>
            <person name="Kosti I."/>
            <person name="Rossi A."/>
            <person name="Saif S."/>
            <person name="Samalova M."/>
            <person name="Saunders C.W."/>
            <person name="Shea T."/>
            <person name="Summerbell R.C."/>
            <person name="Xu J."/>
            <person name="Young S."/>
            <person name="Zeng Q."/>
            <person name="Birren B.W."/>
            <person name="Cuomo C.A."/>
            <person name="White T.C."/>
        </authorList>
    </citation>
    <scope>NUCLEOTIDE SEQUENCE [LARGE SCALE GENOMIC DNA]</scope>
    <source>
        <strain evidence="8">ATCC MYA-4604 / CBS 118893</strain>
    </source>
</reference>
<proteinExistence type="predicted"/>
<feature type="transmembrane region" description="Helical" evidence="6">
    <location>
        <begin position="163"/>
        <end position="181"/>
    </location>
</feature>
<organism evidence="8">
    <name type="scientific">Arthroderma gypseum (strain ATCC MYA-4604 / CBS 118893)</name>
    <name type="common">Microsporum gypseum</name>
    <dbReference type="NCBI Taxonomy" id="535722"/>
    <lineage>
        <taxon>Eukaryota</taxon>
        <taxon>Fungi</taxon>
        <taxon>Dikarya</taxon>
        <taxon>Ascomycota</taxon>
        <taxon>Pezizomycotina</taxon>
        <taxon>Eurotiomycetes</taxon>
        <taxon>Eurotiomycetidae</taxon>
        <taxon>Onygenales</taxon>
        <taxon>Arthrodermataceae</taxon>
        <taxon>Nannizzia</taxon>
    </lineage>
</organism>
<dbReference type="Gene3D" id="1.20.1280.290">
    <property type="match status" value="1"/>
</dbReference>
<dbReference type="RefSeq" id="XP_003170410.1">
    <property type="nucleotide sequence ID" value="XM_003170362.1"/>
</dbReference>
<feature type="transmembrane region" description="Helical" evidence="6">
    <location>
        <begin position="232"/>
        <end position="256"/>
    </location>
</feature>
<dbReference type="eggNOG" id="ENOG502T5BS">
    <property type="taxonomic scope" value="Eukaryota"/>
</dbReference>
<accession>E4V3S3</accession>
<dbReference type="Proteomes" id="UP000002669">
    <property type="component" value="Unassembled WGS sequence"/>
</dbReference>
<evidence type="ECO:0000256" key="5">
    <source>
        <dbReference type="SAM" id="MobiDB-lite"/>
    </source>
</evidence>
<keyword evidence="4 6" id="KW-0472">Membrane</keyword>
<dbReference type="OMA" id="WECILLV"/>
<dbReference type="VEuPathDB" id="FungiDB:MGYG_07652"/>